<feature type="region of interest" description="Disordered" evidence="1">
    <location>
        <begin position="294"/>
        <end position="351"/>
    </location>
</feature>
<evidence type="ECO:0000256" key="1">
    <source>
        <dbReference type="SAM" id="MobiDB-lite"/>
    </source>
</evidence>
<evidence type="ECO:0000313" key="2">
    <source>
        <dbReference type="EMBL" id="ESL07809.1"/>
    </source>
</evidence>
<dbReference type="EMBL" id="AUPL01004498">
    <property type="protein sequence ID" value="ESL07809.1"/>
    <property type="molecule type" value="Genomic_DNA"/>
</dbReference>
<feature type="compositionally biased region" description="Acidic residues" evidence="1">
    <location>
        <begin position="313"/>
        <end position="344"/>
    </location>
</feature>
<dbReference type="OrthoDB" id="249592at2759"/>
<evidence type="ECO:0000313" key="3">
    <source>
        <dbReference type="Proteomes" id="UP000031737"/>
    </source>
</evidence>
<sequence>MALRDQEELTCRFLQHFFSLLDAREPQSALLAQGEGEDAPPLLQVKQRAAIGKLLPEWTRLLLTQATEQRKASVNAGRSDSRGGAPAATSSFYLDGDVAEEWFAFPHLALISSPWATRRVPPPRGATRHRLLRHLQQRYECGATAGEKRNTFMQDMLRSLSHHKGADGRSVEQLAFMHAVESLFPHHLSSQCHQEPPVALVAAALFSEWCAASEGDASFASTRVSLQVIADDLVAYRSATNSPACEGDGGATTNAAAEPGLRRGDGDDVDACVVVGTLAGLACAHPMTTVERAGADRMRVAAQPARKRRRGDDTDDDDEDEEDYDEDEDEDCSSNDSAEDEEENTSSRMSDGYDEVLQSRHHRMNALVRRDTTFFRVPLASLVLNVFHVKQDGTGDAVMERHVVPTRSSEAHFRRGELLWFSVGESKRHRSMLEWK</sequence>
<dbReference type="AlphaFoldDB" id="A0A061IYP8"/>
<feature type="region of interest" description="Disordered" evidence="1">
    <location>
        <begin position="241"/>
        <end position="266"/>
    </location>
</feature>
<reference evidence="2 3" key="1">
    <citation type="submission" date="2013-07" db="EMBL/GenBank/DDBJ databases">
        <authorList>
            <person name="Stoco P.H."/>
            <person name="Wagner G."/>
            <person name="Gerber A."/>
            <person name="Zaha A."/>
            <person name="Thompson C."/>
            <person name="Bartholomeu D.C."/>
            <person name="Luckemeyer D.D."/>
            <person name="Bahia D."/>
            <person name="Loreto E."/>
            <person name="Prestes E.B."/>
            <person name="Lima F.M."/>
            <person name="Rodrigues-Luiz G."/>
            <person name="Vallejo G.A."/>
            <person name="Filho J.F."/>
            <person name="Monteiro K.M."/>
            <person name="Tyler K.M."/>
            <person name="de Almeida L.G."/>
            <person name="Ortiz M.F."/>
            <person name="Siervo M.A."/>
            <person name="de Moraes M.H."/>
            <person name="Cunha O.L."/>
            <person name="Mendonca-Neto R."/>
            <person name="Silva R."/>
            <person name="Teixeira S.M."/>
            <person name="Murta S.M."/>
            <person name="Sincero T.C."/>
            <person name="Mendes T.A."/>
            <person name="Urmenyi T.P."/>
            <person name="Silva V.G."/>
            <person name="da Rocha W.D."/>
            <person name="Andersson B."/>
            <person name="Romanha A.J."/>
            <person name="Steindel M."/>
            <person name="de Vasconcelos A.T."/>
            <person name="Grisard E.C."/>
        </authorList>
    </citation>
    <scope>NUCLEOTIDE SEQUENCE [LARGE SCALE GENOMIC DNA]</scope>
    <source>
        <strain evidence="2 3">SC58</strain>
    </source>
</reference>
<dbReference type="Proteomes" id="UP000031737">
    <property type="component" value="Unassembled WGS sequence"/>
</dbReference>
<dbReference type="VEuPathDB" id="TriTrypDB:TRSC58_04498"/>
<proteinExistence type="predicted"/>
<protein>
    <submittedName>
        <fullName evidence="2">Uncharacterized protein</fullName>
    </submittedName>
</protein>
<keyword evidence="3" id="KW-1185">Reference proteome</keyword>
<gene>
    <name evidence="2" type="ORF">TRSC58_04498</name>
</gene>
<name>A0A061IYP8_TRYRA</name>
<comment type="caution">
    <text evidence="2">The sequence shown here is derived from an EMBL/GenBank/DDBJ whole genome shotgun (WGS) entry which is preliminary data.</text>
</comment>
<organism evidence="2 3">
    <name type="scientific">Trypanosoma rangeli SC58</name>
    <dbReference type="NCBI Taxonomy" id="429131"/>
    <lineage>
        <taxon>Eukaryota</taxon>
        <taxon>Discoba</taxon>
        <taxon>Euglenozoa</taxon>
        <taxon>Kinetoplastea</taxon>
        <taxon>Metakinetoplastina</taxon>
        <taxon>Trypanosomatida</taxon>
        <taxon>Trypanosomatidae</taxon>
        <taxon>Trypanosoma</taxon>
        <taxon>Herpetosoma</taxon>
    </lineage>
</organism>
<accession>A0A061IYP8</accession>